<sequence length="102" mass="11847">KVIAIKSSVSGLGWKIEYIPRLKELVSTTNTLVTHTFALTKIMFINEREKGESFGLKKYSQKDFYVQVFTSVIKQQRNTPVKTLKTRELRELTEKHMKNIAN</sequence>
<accession>A0A1X0QZ94</accession>
<dbReference type="EMBL" id="KV921954">
    <property type="protein sequence ID" value="ORE05075.1"/>
    <property type="molecule type" value="Genomic_DNA"/>
</dbReference>
<dbReference type="VEuPathDB" id="FungiDB:BCV72DRAFT_311644"/>
<organism evidence="1">
    <name type="scientific">Rhizopus microsporus var. microsporus</name>
    <dbReference type="NCBI Taxonomy" id="86635"/>
    <lineage>
        <taxon>Eukaryota</taxon>
        <taxon>Fungi</taxon>
        <taxon>Fungi incertae sedis</taxon>
        <taxon>Mucoromycota</taxon>
        <taxon>Mucoromycotina</taxon>
        <taxon>Mucoromycetes</taxon>
        <taxon>Mucorales</taxon>
        <taxon>Mucorineae</taxon>
        <taxon>Rhizopodaceae</taxon>
        <taxon>Rhizopus</taxon>
    </lineage>
</organism>
<feature type="non-terminal residue" evidence="1">
    <location>
        <position position="1"/>
    </location>
</feature>
<evidence type="ECO:0000313" key="1">
    <source>
        <dbReference type="EMBL" id="ORE05075.1"/>
    </source>
</evidence>
<gene>
    <name evidence="1" type="ORF">BCV72DRAFT_311644</name>
</gene>
<dbReference type="AlphaFoldDB" id="A0A1X0QZ94"/>
<name>A0A1X0QZ94_RHIZD</name>
<protein>
    <submittedName>
        <fullName evidence="1">Uncharacterized protein</fullName>
    </submittedName>
</protein>
<dbReference type="Proteomes" id="UP000242414">
    <property type="component" value="Unassembled WGS sequence"/>
</dbReference>
<reference evidence="1" key="1">
    <citation type="journal article" date="2016" name="Proc. Natl. Acad. Sci. U.S.A.">
        <title>Lipid metabolic changes in an early divergent fungus govern the establishment of a mutualistic symbiosis with endobacteria.</title>
        <authorList>
            <person name="Lastovetsky O.A."/>
            <person name="Gaspar M.L."/>
            <person name="Mondo S.J."/>
            <person name="LaButti K.M."/>
            <person name="Sandor L."/>
            <person name="Grigoriev I.V."/>
            <person name="Henry S.A."/>
            <person name="Pawlowska T.E."/>
        </authorList>
    </citation>
    <scope>NUCLEOTIDE SEQUENCE [LARGE SCALE GENOMIC DNA]</scope>
    <source>
        <strain evidence="1">ATCC 52814</strain>
    </source>
</reference>
<proteinExistence type="predicted"/>